<dbReference type="PANTHER" id="PTHR45635">
    <property type="entry name" value="ADP,ATP CARRIER PROTEIN 1-RELATED-RELATED"/>
    <property type="match status" value="1"/>
</dbReference>
<feature type="repeat" description="Solcar" evidence="8">
    <location>
        <begin position="149"/>
        <end position="247"/>
    </location>
</feature>
<evidence type="ECO:0000256" key="2">
    <source>
        <dbReference type="ARBA" id="ARBA00006375"/>
    </source>
</evidence>
<dbReference type="InterPro" id="IPR018108">
    <property type="entry name" value="MCP_transmembrane"/>
</dbReference>
<organism evidence="11 12">
    <name type="scientific">Bodo saltans</name>
    <name type="common">Flagellated protozoan</name>
    <dbReference type="NCBI Taxonomy" id="75058"/>
    <lineage>
        <taxon>Eukaryota</taxon>
        <taxon>Discoba</taxon>
        <taxon>Euglenozoa</taxon>
        <taxon>Kinetoplastea</taxon>
        <taxon>Metakinetoplastina</taxon>
        <taxon>Eubodonida</taxon>
        <taxon>Bodonidae</taxon>
        <taxon>Bodo</taxon>
    </lineage>
</organism>
<evidence type="ECO:0000256" key="7">
    <source>
        <dbReference type="ARBA" id="ARBA00023136"/>
    </source>
</evidence>
<keyword evidence="7 8" id="KW-0472">Membrane</keyword>
<dbReference type="InterPro" id="IPR023395">
    <property type="entry name" value="MCP_dom_sf"/>
</dbReference>
<proteinExistence type="inferred from homology"/>
<keyword evidence="4 8" id="KW-0812">Transmembrane</keyword>
<dbReference type="GO" id="GO:0140021">
    <property type="term" value="P:mitochondrial ADP transmembrane transport"/>
    <property type="evidence" value="ECO:0007669"/>
    <property type="project" value="InterPro"/>
</dbReference>
<keyword evidence="12" id="KW-1185">Reference proteome</keyword>
<protein>
    <recommendedName>
        <fullName evidence="10">ADP/ATP translocase</fullName>
    </recommendedName>
    <alternativeName>
        <fullName evidence="10">ADP,ATP carrier protein</fullName>
    </alternativeName>
</protein>
<dbReference type="Pfam" id="PF00153">
    <property type="entry name" value="Mito_carr"/>
    <property type="match status" value="2"/>
</dbReference>
<dbReference type="OrthoDB" id="448427at2759"/>
<dbReference type="Gene3D" id="1.50.40.10">
    <property type="entry name" value="Mitochondrial carrier domain"/>
    <property type="match status" value="1"/>
</dbReference>
<evidence type="ECO:0000256" key="4">
    <source>
        <dbReference type="ARBA" id="ARBA00022692"/>
    </source>
</evidence>
<comment type="subunit">
    <text evidence="10">Monomer.</text>
</comment>
<dbReference type="PRINTS" id="PR00926">
    <property type="entry name" value="MITOCARRIER"/>
</dbReference>
<gene>
    <name evidence="11" type="ORF">BSAL_88975</name>
</gene>
<keyword evidence="3 9" id="KW-0813">Transport</keyword>
<keyword evidence="5" id="KW-0677">Repeat</keyword>
<comment type="subcellular location">
    <subcellularLocation>
        <location evidence="1 10">Membrane</location>
        <topology evidence="1 10">Multi-pass membrane protein</topology>
    </subcellularLocation>
</comment>
<dbReference type="PANTHER" id="PTHR45635:SF10">
    <property type="entry name" value="ADP_ATP TRANSLOCASE"/>
    <property type="match status" value="1"/>
</dbReference>
<sequence length="346" mass="37198">MSSNSDHDLDRMAMGGDDDFPMMAPPPPMGATEFMLQLAIHGAFSFGRRVLLAPVTRVATLLTVEGELVRQGRIVDEGKDGQRPGFDGIIGCIKHIYIREGPYGYFRGVWTEAVASVPCTIIEEMSSSLVSSAVEAILGERAAGMPQISLLLWSIAASAAVAQISSVVHDPTQTVVTCLLGDTIPAPVGGNNGEPTSYKFSGARAATKAIYQRHGLKGFFRGVSLAAGASVAYRGSYYLLLHLFLSNLSREAQTAYGIWFARILAVVAGLVAQPIEVVRRRLMLTAGEDEPPYKGVVDCVRTIVRTEGVATLWSGFRVRMLFTLAGFALTVVQDFVSRPQSSPKQA</sequence>
<dbReference type="InterPro" id="IPR002113">
    <property type="entry name" value="ADT_euk_type"/>
</dbReference>
<feature type="transmembrane region" description="Helical" evidence="10">
    <location>
        <begin position="256"/>
        <end position="275"/>
    </location>
</feature>
<feature type="repeat" description="Solcar" evidence="8">
    <location>
        <begin position="256"/>
        <end position="340"/>
    </location>
</feature>
<comment type="function">
    <text evidence="10">Catalyzes the exchange of ADP and ATP across the membrane.</text>
</comment>
<feature type="repeat" description="Solcar" evidence="8">
    <location>
        <begin position="32"/>
        <end position="133"/>
    </location>
</feature>
<dbReference type="PROSITE" id="PS50920">
    <property type="entry name" value="SOLCAR"/>
    <property type="match status" value="3"/>
</dbReference>
<dbReference type="Proteomes" id="UP000051952">
    <property type="component" value="Unassembled WGS sequence"/>
</dbReference>
<dbReference type="AlphaFoldDB" id="A0A0S4J2G4"/>
<evidence type="ECO:0000256" key="8">
    <source>
        <dbReference type="PROSITE-ProRule" id="PRU00282"/>
    </source>
</evidence>
<evidence type="ECO:0000256" key="3">
    <source>
        <dbReference type="ARBA" id="ARBA00022448"/>
    </source>
</evidence>
<dbReference type="InterPro" id="IPR002067">
    <property type="entry name" value="MCP"/>
</dbReference>
<evidence type="ECO:0000256" key="5">
    <source>
        <dbReference type="ARBA" id="ARBA00022737"/>
    </source>
</evidence>
<reference evidence="12" key="1">
    <citation type="submission" date="2015-09" db="EMBL/GenBank/DDBJ databases">
        <authorList>
            <consortium name="Pathogen Informatics"/>
        </authorList>
    </citation>
    <scope>NUCLEOTIDE SEQUENCE [LARGE SCALE GENOMIC DNA]</scope>
    <source>
        <strain evidence="12">Lake Konstanz</strain>
    </source>
</reference>
<dbReference type="VEuPathDB" id="TriTrypDB:BSAL_88975"/>
<comment type="similarity">
    <text evidence="2 9">Belongs to the mitochondrial carrier (TC 2.A.29) family.</text>
</comment>
<dbReference type="SUPFAM" id="SSF103506">
    <property type="entry name" value="Mitochondrial carrier"/>
    <property type="match status" value="1"/>
</dbReference>
<evidence type="ECO:0000256" key="6">
    <source>
        <dbReference type="ARBA" id="ARBA00022989"/>
    </source>
</evidence>
<dbReference type="GO" id="GO:0005471">
    <property type="term" value="F:ATP:ADP antiporter activity"/>
    <property type="evidence" value="ECO:0007669"/>
    <property type="project" value="UniProtKB-UniRule"/>
</dbReference>
<dbReference type="EMBL" id="CYKH01001131">
    <property type="protein sequence ID" value="CUG84802.1"/>
    <property type="molecule type" value="Genomic_DNA"/>
</dbReference>
<evidence type="ECO:0000313" key="11">
    <source>
        <dbReference type="EMBL" id="CUG84802.1"/>
    </source>
</evidence>
<dbReference type="GO" id="GO:0005743">
    <property type="term" value="C:mitochondrial inner membrane"/>
    <property type="evidence" value="ECO:0007669"/>
    <property type="project" value="InterPro"/>
</dbReference>
<accession>A0A0S4J2G4</accession>
<evidence type="ECO:0000256" key="10">
    <source>
        <dbReference type="RuleBase" id="RU368008"/>
    </source>
</evidence>
<comment type="caution">
    <text evidence="10">Lacks conserved residue(s) required for the propagation of feature annotation.</text>
</comment>
<evidence type="ECO:0000313" key="12">
    <source>
        <dbReference type="Proteomes" id="UP000051952"/>
    </source>
</evidence>
<dbReference type="GO" id="GO:1990544">
    <property type="term" value="P:mitochondrial ATP transmembrane transport"/>
    <property type="evidence" value="ECO:0007669"/>
    <property type="project" value="InterPro"/>
</dbReference>
<name>A0A0S4J2G4_BODSA</name>
<keyword evidence="6 10" id="KW-1133">Transmembrane helix</keyword>
<evidence type="ECO:0000256" key="9">
    <source>
        <dbReference type="RuleBase" id="RU000488"/>
    </source>
</evidence>
<evidence type="ECO:0000256" key="1">
    <source>
        <dbReference type="ARBA" id="ARBA00004141"/>
    </source>
</evidence>
<dbReference type="OMA" id="MDCARTI"/>
<feature type="transmembrane region" description="Helical" evidence="10">
    <location>
        <begin position="218"/>
        <end position="236"/>
    </location>
</feature>